<dbReference type="Pfam" id="PF00501">
    <property type="entry name" value="AMP-binding"/>
    <property type="match status" value="1"/>
</dbReference>
<evidence type="ECO:0000313" key="6">
    <source>
        <dbReference type="Proteomes" id="UP000218263"/>
    </source>
</evidence>
<dbReference type="Gene3D" id="3.40.50.1820">
    <property type="entry name" value="alpha/beta hydrolase"/>
    <property type="match status" value="1"/>
</dbReference>
<dbReference type="CDD" id="cd12116">
    <property type="entry name" value="A_NRPS_Ta1_like"/>
    <property type="match status" value="1"/>
</dbReference>
<sequence length="895" mass="100809">MMEFNDQENMSSQVQMENKNSLNDTLMDYPKEKSLPYFLNKCARQYAGKTALKFHERSLTYKNLYENSNKLARLLIDHQIKTGDVVGLALDRSPEMIISLLAILKSGAAYVPLDPEYPKDRIEFMLEDSSAKVLLTSKKYQNHFSSAAKEILIEDALDQLNNYSAEEPEVDFSTDELAYILYTSGSTGKPKGVQIRHYNLVNFLLSMQKEPGMTADDKILAVTTISFDIAGLELYLPLICGAELILSNSDTSKDGRLLFDLVRDQEVTFMQATPYTWRMMLEAGWEELLPIKILCGGEALPKDLVNKLTARSSALWNMYGPTETTIWSTVKLIETDENITIGKPIANTQVYIADEKLNNLPDGEIGELLIGGEGVAKGYLNRPDLTAEKFIHDPFSGIPGNMLYRTGDLGKINANGEIQCLGRIDHQVKVRGYRIELEEIEHALIKQDNVKEAVVIAREDTPGDPRLVGYVVLAAGNEGATPALLTGPWQEALMTVLPEYMVPDDFVLLEAIPITPNGKTDRKALPKPDYNQISRSGEYVAPRTDVEKQLAEIWQELMGLEKISIFDNFFALGGRSLVAVQIMARIEKVTGKRLPLATLFEHSTIEKLALRLNVDAKSITWESLVPIKPKGSKMPLYIVHGAGLNVLLFNALAMNMDEEQPVYGLQAKGLNGIDEPLDVMEDIAGNYIAEIIAQNPTGPYALAGYSLGGTIAYEMAHQLTQMGKEVKMLAVFDTYAKQTDIYDPAFKRTVNRIWLFIMKFLYSFVLFAQDPKRTFEYKTTVIKRRIIRLFWKLSGKEEKREGFFAYDNEIDEASAKAKRNYLQKPLDIKVDLFRALKRTFYMSDFKYLGWREFALKGVNVHDIPGEHNTIFAPPNDKEFAVVLQQCLDRVSESKS</sequence>
<proteinExistence type="inferred from homology"/>
<dbReference type="RefSeq" id="WP_096353109.1">
    <property type="nucleotide sequence ID" value="NZ_AP017313.1"/>
</dbReference>
<dbReference type="FunFam" id="3.40.50.980:FF:000001">
    <property type="entry name" value="Non-ribosomal peptide synthetase"/>
    <property type="match status" value="1"/>
</dbReference>
<dbReference type="PANTHER" id="PTHR45527:SF1">
    <property type="entry name" value="FATTY ACID SYNTHASE"/>
    <property type="match status" value="1"/>
</dbReference>
<dbReference type="Gene3D" id="3.30.300.30">
    <property type="match status" value="1"/>
</dbReference>
<dbReference type="InterPro" id="IPR020845">
    <property type="entry name" value="AMP-binding_CS"/>
</dbReference>
<dbReference type="PROSITE" id="PS00455">
    <property type="entry name" value="AMP_BINDING"/>
    <property type="match status" value="1"/>
</dbReference>
<dbReference type="InterPro" id="IPR000873">
    <property type="entry name" value="AMP-dep_synth/lig_dom"/>
</dbReference>
<dbReference type="SUPFAM" id="SSF47336">
    <property type="entry name" value="ACP-like"/>
    <property type="match status" value="1"/>
</dbReference>
<keyword evidence="4" id="KW-0597">Phosphoprotein</keyword>
<dbReference type="FunFam" id="3.40.50.12780:FF:000012">
    <property type="entry name" value="Non-ribosomal peptide synthetase"/>
    <property type="match status" value="1"/>
</dbReference>
<comment type="similarity">
    <text evidence="2">Belongs to the ATP-dependent AMP-binding enzyme family.</text>
</comment>
<name>A0A0X8X3F1_9SPHI</name>
<gene>
    <name evidence="5" type="primary">dhbF_1</name>
    <name evidence="5" type="ORF">MgSA37_03154</name>
</gene>
<evidence type="ECO:0000256" key="4">
    <source>
        <dbReference type="ARBA" id="ARBA00022553"/>
    </source>
</evidence>
<dbReference type="SUPFAM" id="SSF53474">
    <property type="entry name" value="alpha/beta-Hydrolases"/>
    <property type="match status" value="1"/>
</dbReference>
<dbReference type="Pfam" id="PF00975">
    <property type="entry name" value="Thioesterase"/>
    <property type="match status" value="1"/>
</dbReference>
<dbReference type="InterPro" id="IPR036736">
    <property type="entry name" value="ACP-like_sf"/>
</dbReference>
<dbReference type="GO" id="GO:0044550">
    <property type="term" value="P:secondary metabolite biosynthetic process"/>
    <property type="evidence" value="ECO:0007669"/>
    <property type="project" value="UniProtKB-ARBA"/>
</dbReference>
<dbReference type="NCBIfam" id="TIGR01733">
    <property type="entry name" value="AA-adenyl-dom"/>
    <property type="match status" value="1"/>
</dbReference>
<keyword evidence="6" id="KW-1185">Reference proteome</keyword>
<dbReference type="Pfam" id="PF00550">
    <property type="entry name" value="PP-binding"/>
    <property type="match status" value="1"/>
</dbReference>
<protein>
    <submittedName>
        <fullName evidence="5">Dimodular nonribosomal peptide synthase</fullName>
    </submittedName>
</protein>
<dbReference type="OrthoDB" id="4317020at2"/>
<dbReference type="GO" id="GO:0043041">
    <property type="term" value="P:amino acid activation for nonribosomal peptide biosynthetic process"/>
    <property type="evidence" value="ECO:0007669"/>
    <property type="project" value="TreeGrafter"/>
</dbReference>
<dbReference type="InterPro" id="IPR001031">
    <property type="entry name" value="Thioesterase"/>
</dbReference>
<dbReference type="PANTHER" id="PTHR45527">
    <property type="entry name" value="NONRIBOSOMAL PEPTIDE SYNTHETASE"/>
    <property type="match status" value="1"/>
</dbReference>
<dbReference type="GO" id="GO:0005737">
    <property type="term" value="C:cytoplasm"/>
    <property type="evidence" value="ECO:0007669"/>
    <property type="project" value="TreeGrafter"/>
</dbReference>
<dbReference type="PROSITE" id="PS50075">
    <property type="entry name" value="CARRIER"/>
    <property type="match status" value="1"/>
</dbReference>
<comment type="cofactor">
    <cofactor evidence="1">
        <name>pantetheine 4'-phosphate</name>
        <dbReference type="ChEBI" id="CHEBI:47942"/>
    </cofactor>
</comment>
<accession>A0A0X8X3F1</accession>
<dbReference type="EMBL" id="AP017313">
    <property type="protein sequence ID" value="BAU54974.1"/>
    <property type="molecule type" value="Genomic_DNA"/>
</dbReference>
<dbReference type="InterPro" id="IPR020459">
    <property type="entry name" value="AMP-binding"/>
</dbReference>
<dbReference type="InterPro" id="IPR010071">
    <property type="entry name" value="AA_adenyl_dom"/>
</dbReference>
<evidence type="ECO:0000256" key="2">
    <source>
        <dbReference type="ARBA" id="ARBA00006432"/>
    </source>
</evidence>
<dbReference type="AlphaFoldDB" id="A0A0X8X3F1"/>
<dbReference type="Pfam" id="PF13193">
    <property type="entry name" value="AMP-binding_C"/>
    <property type="match status" value="1"/>
</dbReference>
<dbReference type="FunFam" id="1.10.1200.10:FF:000005">
    <property type="entry name" value="Nonribosomal peptide synthetase 1"/>
    <property type="match status" value="1"/>
</dbReference>
<dbReference type="InterPro" id="IPR045851">
    <property type="entry name" value="AMP-bd_C_sf"/>
</dbReference>
<dbReference type="InterPro" id="IPR025110">
    <property type="entry name" value="AMP-bd_C"/>
</dbReference>
<dbReference type="SUPFAM" id="SSF56801">
    <property type="entry name" value="Acetyl-CoA synthetase-like"/>
    <property type="match status" value="1"/>
</dbReference>
<keyword evidence="3" id="KW-0596">Phosphopantetheine</keyword>
<dbReference type="KEGG" id="mgot:MgSA37_03154"/>
<reference evidence="5 6" key="1">
    <citation type="submission" date="2015-12" db="EMBL/GenBank/DDBJ databases">
        <title>Genome sequence of Mucilaginibacter gotjawali.</title>
        <authorList>
            <person name="Lee J.S."/>
            <person name="Lee K.C."/>
            <person name="Kim K.K."/>
            <person name="Lee B.W."/>
        </authorList>
    </citation>
    <scope>NUCLEOTIDE SEQUENCE [LARGE SCALE GENOMIC DNA]</scope>
    <source>
        <strain evidence="5 6">SA3-7</strain>
    </source>
</reference>
<dbReference type="Gene3D" id="3.40.50.980">
    <property type="match status" value="2"/>
</dbReference>
<evidence type="ECO:0000256" key="3">
    <source>
        <dbReference type="ARBA" id="ARBA00022450"/>
    </source>
</evidence>
<dbReference type="InterPro" id="IPR029058">
    <property type="entry name" value="AB_hydrolase_fold"/>
</dbReference>
<dbReference type="InterPro" id="IPR020806">
    <property type="entry name" value="PKS_PP-bd"/>
</dbReference>
<dbReference type="FunFam" id="3.30.300.30:FF:000010">
    <property type="entry name" value="Enterobactin synthetase component F"/>
    <property type="match status" value="1"/>
</dbReference>
<dbReference type="Proteomes" id="UP000218263">
    <property type="component" value="Chromosome"/>
</dbReference>
<dbReference type="InterPro" id="IPR009081">
    <property type="entry name" value="PP-bd_ACP"/>
</dbReference>
<dbReference type="PRINTS" id="PR00154">
    <property type="entry name" value="AMPBINDING"/>
</dbReference>
<organism evidence="5 6">
    <name type="scientific">Mucilaginibacter gotjawali</name>
    <dbReference type="NCBI Taxonomy" id="1550579"/>
    <lineage>
        <taxon>Bacteria</taxon>
        <taxon>Pseudomonadati</taxon>
        <taxon>Bacteroidota</taxon>
        <taxon>Sphingobacteriia</taxon>
        <taxon>Sphingobacteriales</taxon>
        <taxon>Sphingobacteriaceae</taxon>
        <taxon>Mucilaginibacter</taxon>
    </lineage>
</organism>
<dbReference type="SMART" id="SM00823">
    <property type="entry name" value="PKS_PP"/>
    <property type="match status" value="1"/>
</dbReference>
<evidence type="ECO:0000256" key="1">
    <source>
        <dbReference type="ARBA" id="ARBA00001957"/>
    </source>
</evidence>
<dbReference type="GO" id="GO:0031177">
    <property type="term" value="F:phosphopantetheine binding"/>
    <property type="evidence" value="ECO:0007669"/>
    <property type="project" value="InterPro"/>
</dbReference>
<evidence type="ECO:0000313" key="5">
    <source>
        <dbReference type="EMBL" id="BAU54974.1"/>
    </source>
</evidence>
<dbReference type="Gene3D" id="1.10.1200.10">
    <property type="entry name" value="ACP-like"/>
    <property type="match status" value="1"/>
</dbReference>
<dbReference type="Gene3D" id="2.30.38.10">
    <property type="entry name" value="Luciferase, Domain 3"/>
    <property type="match status" value="1"/>
</dbReference>